<dbReference type="PANTHER" id="PTHR20883:SF48">
    <property type="entry name" value="ECTOINE DIOXYGENASE"/>
    <property type="match status" value="1"/>
</dbReference>
<keyword evidence="2" id="KW-1185">Reference proteome</keyword>
<dbReference type="Gene3D" id="2.60.120.620">
    <property type="entry name" value="q2cbj1_9rhob like domain"/>
    <property type="match status" value="1"/>
</dbReference>
<dbReference type="InterPro" id="IPR008775">
    <property type="entry name" value="Phytyl_CoA_dOase-like"/>
</dbReference>
<protein>
    <submittedName>
        <fullName evidence="1">Ectoine hydroxylase-related dioxygenase (Phytanoyl-CoA dioxygenase family)</fullName>
    </submittedName>
</protein>
<dbReference type="PANTHER" id="PTHR20883">
    <property type="entry name" value="PHYTANOYL-COA DIOXYGENASE DOMAIN CONTAINING 1"/>
    <property type="match status" value="1"/>
</dbReference>
<dbReference type="SUPFAM" id="SSF51197">
    <property type="entry name" value="Clavaminate synthase-like"/>
    <property type="match status" value="1"/>
</dbReference>
<dbReference type="GO" id="GO:0005506">
    <property type="term" value="F:iron ion binding"/>
    <property type="evidence" value="ECO:0007669"/>
    <property type="project" value="UniProtKB-ARBA"/>
</dbReference>
<comment type="caution">
    <text evidence="1">The sequence shown here is derived from an EMBL/GenBank/DDBJ whole genome shotgun (WGS) entry which is preliminary data.</text>
</comment>
<dbReference type="RefSeq" id="WP_245995970.1">
    <property type="nucleotide sequence ID" value="NZ_QTTN01000011.1"/>
</dbReference>
<gene>
    <name evidence="1" type="ORF">A8990_111143</name>
</gene>
<name>A0A3D9SCL4_9BACL</name>
<reference evidence="1 2" key="1">
    <citation type="submission" date="2018-08" db="EMBL/GenBank/DDBJ databases">
        <title>Genomic Encyclopedia of Type Strains, Phase III (KMG-III): the genomes of soil and plant-associated and newly described type strains.</title>
        <authorList>
            <person name="Whitman W."/>
        </authorList>
    </citation>
    <scope>NUCLEOTIDE SEQUENCE [LARGE SCALE GENOMIC DNA]</scope>
    <source>
        <strain evidence="1 2">CGMCC 1.10966</strain>
    </source>
</reference>
<sequence length="280" mass="32147">MLNSMTREQEKAAQEFYEENGYWVSDIVFTPEEVAEMRAAHDRIWALDYDGDGFPLWEWKPDDKPGRLRKIDNAWWISDVVKNAVTSPKLGKLAANLMNSEEARVWYDQVIYKPGTGKGESTSVGNVGWHQDYTYWQCTNTTNLVTAWVALQDTDLTNGCMSVIPGSHKWGLLNSDGFFNEELEAVKKQMEVEEKQWREEPLILKAGQVSFHHSLTIHGSRQNFSNDPRLCVVGHYFPKGMAYEKKQNVDNIRLLGPRPKQGDLFDNEYFPLAYSASEQV</sequence>
<organism evidence="1 2">
    <name type="scientific">Paenibacillus taihuensis</name>
    <dbReference type="NCBI Taxonomy" id="1156355"/>
    <lineage>
        <taxon>Bacteria</taxon>
        <taxon>Bacillati</taxon>
        <taxon>Bacillota</taxon>
        <taxon>Bacilli</taxon>
        <taxon>Bacillales</taxon>
        <taxon>Paenibacillaceae</taxon>
        <taxon>Paenibacillus</taxon>
    </lineage>
</organism>
<accession>A0A3D9SCL4</accession>
<dbReference type="GO" id="GO:0016706">
    <property type="term" value="F:2-oxoglutarate-dependent dioxygenase activity"/>
    <property type="evidence" value="ECO:0007669"/>
    <property type="project" value="UniProtKB-ARBA"/>
</dbReference>
<dbReference type="Pfam" id="PF05721">
    <property type="entry name" value="PhyH"/>
    <property type="match status" value="1"/>
</dbReference>
<evidence type="ECO:0000313" key="1">
    <source>
        <dbReference type="EMBL" id="REE86246.1"/>
    </source>
</evidence>
<keyword evidence="1" id="KW-0560">Oxidoreductase</keyword>
<dbReference type="AlphaFoldDB" id="A0A3D9SCL4"/>
<keyword evidence="1" id="KW-0223">Dioxygenase</keyword>
<dbReference type="EMBL" id="QTTN01000011">
    <property type="protein sequence ID" value="REE86246.1"/>
    <property type="molecule type" value="Genomic_DNA"/>
</dbReference>
<evidence type="ECO:0000313" key="2">
    <source>
        <dbReference type="Proteomes" id="UP000256304"/>
    </source>
</evidence>
<dbReference type="Proteomes" id="UP000256304">
    <property type="component" value="Unassembled WGS sequence"/>
</dbReference>
<proteinExistence type="predicted"/>